<evidence type="ECO:0000256" key="4">
    <source>
        <dbReference type="ARBA" id="ARBA00012483"/>
    </source>
</evidence>
<dbReference type="GO" id="GO:0016567">
    <property type="term" value="P:protein ubiquitination"/>
    <property type="evidence" value="ECO:0007669"/>
    <property type="project" value="UniProtKB-UniPathway"/>
</dbReference>
<dbReference type="GO" id="GO:0005802">
    <property type="term" value="C:trans-Golgi network"/>
    <property type="evidence" value="ECO:0007669"/>
    <property type="project" value="UniProtKB-ARBA"/>
</dbReference>
<dbReference type="KEGG" id="pgut:117668206"/>
<feature type="chain" id="PRO_5027991765" description="RING-type E3 ubiquitin transferase" evidence="16">
    <location>
        <begin position="17"/>
        <end position="410"/>
    </location>
</feature>
<evidence type="ECO:0000256" key="7">
    <source>
        <dbReference type="ARBA" id="ARBA00022723"/>
    </source>
</evidence>
<feature type="region of interest" description="Disordered" evidence="14">
    <location>
        <begin position="391"/>
        <end position="410"/>
    </location>
</feature>
<evidence type="ECO:0000256" key="1">
    <source>
        <dbReference type="ARBA" id="ARBA00000900"/>
    </source>
</evidence>
<dbReference type="Gene3D" id="3.30.40.10">
    <property type="entry name" value="Zinc/RING finger domain, C3HC4 (zinc finger)"/>
    <property type="match status" value="1"/>
</dbReference>
<reference evidence="19" key="1">
    <citation type="submission" date="2025-08" db="UniProtKB">
        <authorList>
            <consortium name="RefSeq"/>
        </authorList>
    </citation>
    <scope>IDENTIFICATION</scope>
    <source>
        <tissue evidence="19">Blood</tissue>
    </source>
</reference>
<dbReference type="PANTHER" id="PTHR46053">
    <property type="entry name" value="E3 UBIQUITIN-PROTEIN LIGASE MARCH4-LIKE"/>
    <property type="match status" value="1"/>
</dbReference>
<organism evidence="18 19">
    <name type="scientific">Pantherophis guttatus</name>
    <name type="common">Corn snake</name>
    <name type="synonym">Elaphe guttata</name>
    <dbReference type="NCBI Taxonomy" id="94885"/>
    <lineage>
        <taxon>Eukaryota</taxon>
        <taxon>Metazoa</taxon>
        <taxon>Chordata</taxon>
        <taxon>Craniata</taxon>
        <taxon>Vertebrata</taxon>
        <taxon>Euteleostomi</taxon>
        <taxon>Lepidosauria</taxon>
        <taxon>Squamata</taxon>
        <taxon>Bifurcata</taxon>
        <taxon>Unidentata</taxon>
        <taxon>Episquamata</taxon>
        <taxon>Toxicofera</taxon>
        <taxon>Serpentes</taxon>
        <taxon>Colubroidea</taxon>
        <taxon>Colubridae</taxon>
        <taxon>Colubrinae</taxon>
        <taxon>Pantherophis</taxon>
    </lineage>
</organism>
<feature type="compositionally biased region" description="Low complexity" evidence="14">
    <location>
        <begin position="331"/>
        <end position="357"/>
    </location>
</feature>
<evidence type="ECO:0000256" key="15">
    <source>
        <dbReference type="SAM" id="Phobius"/>
    </source>
</evidence>
<feature type="region of interest" description="Disordered" evidence="14">
    <location>
        <begin position="81"/>
        <end position="135"/>
    </location>
</feature>
<evidence type="ECO:0000313" key="19">
    <source>
        <dbReference type="RefSeq" id="XP_034277842.1"/>
    </source>
</evidence>
<dbReference type="FunCoup" id="A0A6P9C358">
    <property type="interactions" value="34"/>
</dbReference>
<evidence type="ECO:0000256" key="13">
    <source>
        <dbReference type="ARBA" id="ARBA00023136"/>
    </source>
</evidence>
<evidence type="ECO:0000256" key="12">
    <source>
        <dbReference type="ARBA" id="ARBA00023034"/>
    </source>
</evidence>
<keyword evidence="18" id="KW-1185">Reference proteome</keyword>
<dbReference type="GO" id="GO:0005795">
    <property type="term" value="C:Golgi stack"/>
    <property type="evidence" value="ECO:0007669"/>
    <property type="project" value="TreeGrafter"/>
</dbReference>
<keyword evidence="8" id="KW-0863">Zinc-finger</keyword>
<keyword evidence="10" id="KW-0862">Zinc</keyword>
<dbReference type="RefSeq" id="XP_034277842.1">
    <property type="nucleotide sequence ID" value="XM_034421951.2"/>
</dbReference>
<evidence type="ECO:0000256" key="9">
    <source>
        <dbReference type="ARBA" id="ARBA00022786"/>
    </source>
</evidence>
<dbReference type="AlphaFoldDB" id="A0A6P9C358"/>
<dbReference type="FunFam" id="3.30.40.10:FF:000209">
    <property type="entry name" value="E3 ubiquitin-protein ligase MARCH4"/>
    <property type="match status" value="1"/>
</dbReference>
<keyword evidence="12" id="KW-0333">Golgi apparatus</keyword>
<keyword evidence="5" id="KW-0808">Transferase</keyword>
<comment type="pathway">
    <text evidence="3">Protein modification; protein ubiquitination.</text>
</comment>
<dbReference type="InParanoid" id="A0A6P9C358"/>
<evidence type="ECO:0000256" key="3">
    <source>
        <dbReference type="ARBA" id="ARBA00004906"/>
    </source>
</evidence>
<dbReference type="InterPro" id="IPR047905">
    <property type="entry name" value="MARCHF4_RING_CH-C4HC3"/>
</dbReference>
<dbReference type="CTD" id="57574"/>
<dbReference type="GO" id="GO:0000139">
    <property type="term" value="C:Golgi membrane"/>
    <property type="evidence" value="ECO:0007669"/>
    <property type="project" value="UniProtKB-SubCell"/>
</dbReference>
<evidence type="ECO:0000259" key="17">
    <source>
        <dbReference type="PROSITE" id="PS51292"/>
    </source>
</evidence>
<dbReference type="InterPro" id="IPR046356">
    <property type="entry name" value="MARCHF4/9/11"/>
</dbReference>
<dbReference type="UniPathway" id="UPA00143"/>
<dbReference type="SMART" id="SM00744">
    <property type="entry name" value="RINGv"/>
    <property type="match status" value="1"/>
</dbReference>
<keyword evidence="7" id="KW-0479">Metal-binding</keyword>
<keyword evidence="13 15" id="KW-0472">Membrane</keyword>
<dbReference type="GeneID" id="117668206"/>
<evidence type="ECO:0000256" key="16">
    <source>
        <dbReference type="SAM" id="SignalP"/>
    </source>
</evidence>
<dbReference type="CDD" id="cd16824">
    <property type="entry name" value="RING_CH-C4HC3_MARCH4"/>
    <property type="match status" value="1"/>
</dbReference>
<sequence>MLISTRVIVFWYCCSGLLIPRQMLHHQGLLKCRCRMLFNDLKVFLLRRPPAPPPPSPLPLPPMSRTDQALSLQASNNNTLTTLYGGRWAPRRAPTDGDGGGDGGGGGGTTSPPEEEWESPGGEGELPTTVMSSASSDDFCKGKAEDGYSLGSSLDSGMRTPLCRICFQGPEQGELLSPCRCDGSVKCTHQPCLIKWISERGCWSCELCYYKYHVIAISTKNPLQVKWQTISLTVIEKVQIAAAILGSLFLIASISWLIWSTFSPSAKWQRQDLLFQICYGMYGFMDIVCIGLIIHEGPSVYRIFKRWQAVNQQWKVLNYDKTKDLEDQKSGSRSNQRNSSQINHSSSTNGAASNSAAEDSVARGAGHATGTLSDHHCAYTILHILSHLRPNEQRSHSSTNRELVMRVTTV</sequence>
<keyword evidence="11 15" id="KW-1133">Transmembrane helix</keyword>
<evidence type="ECO:0000256" key="11">
    <source>
        <dbReference type="ARBA" id="ARBA00022989"/>
    </source>
</evidence>
<feature type="compositionally biased region" description="Gly residues" evidence="14">
    <location>
        <begin position="97"/>
        <end position="109"/>
    </location>
</feature>
<evidence type="ECO:0000256" key="5">
    <source>
        <dbReference type="ARBA" id="ARBA00022679"/>
    </source>
</evidence>
<accession>A0A6P9C358</accession>
<dbReference type="InterPro" id="IPR013083">
    <property type="entry name" value="Znf_RING/FYVE/PHD"/>
</dbReference>
<dbReference type="PROSITE" id="PS51292">
    <property type="entry name" value="ZF_RING_CH"/>
    <property type="match status" value="1"/>
</dbReference>
<evidence type="ECO:0000313" key="18">
    <source>
        <dbReference type="Proteomes" id="UP001652622"/>
    </source>
</evidence>
<keyword evidence="16" id="KW-0732">Signal</keyword>
<evidence type="ECO:0000256" key="2">
    <source>
        <dbReference type="ARBA" id="ARBA00004653"/>
    </source>
</evidence>
<keyword evidence="9" id="KW-0833">Ubl conjugation pathway</keyword>
<dbReference type="InterPro" id="IPR011016">
    <property type="entry name" value="Znf_RING-CH"/>
</dbReference>
<dbReference type="Proteomes" id="UP001652622">
    <property type="component" value="Unplaced"/>
</dbReference>
<comment type="catalytic activity">
    <reaction evidence="1">
        <text>S-ubiquitinyl-[E2 ubiquitin-conjugating enzyme]-L-cysteine + [acceptor protein]-L-lysine = [E2 ubiquitin-conjugating enzyme]-L-cysteine + N(6)-ubiquitinyl-[acceptor protein]-L-lysine.</text>
        <dbReference type="EC" id="2.3.2.27"/>
    </reaction>
</comment>
<feature type="signal peptide" evidence="16">
    <location>
        <begin position="1"/>
        <end position="16"/>
    </location>
</feature>
<dbReference type="PANTHER" id="PTHR46053:SF3">
    <property type="entry name" value="E3 UBIQUITIN-PROTEIN LIGASE MARCHF4"/>
    <property type="match status" value="1"/>
</dbReference>
<evidence type="ECO:0000256" key="10">
    <source>
        <dbReference type="ARBA" id="ARBA00022833"/>
    </source>
</evidence>
<keyword evidence="6 15" id="KW-0812">Transmembrane</keyword>
<name>A0A6P9C358_PANGU</name>
<evidence type="ECO:0000256" key="6">
    <source>
        <dbReference type="ARBA" id="ARBA00022692"/>
    </source>
</evidence>
<dbReference type="OrthoDB" id="264354at2759"/>
<gene>
    <name evidence="19" type="primary">MARCHF4</name>
</gene>
<proteinExistence type="predicted"/>
<dbReference type="GO" id="GO:0061630">
    <property type="term" value="F:ubiquitin protein ligase activity"/>
    <property type="evidence" value="ECO:0007669"/>
    <property type="project" value="UniProtKB-EC"/>
</dbReference>
<protein>
    <recommendedName>
        <fullName evidence="4">RING-type E3 ubiquitin transferase</fullName>
        <ecNumber evidence="4">2.3.2.27</ecNumber>
    </recommendedName>
</protein>
<feature type="region of interest" description="Disordered" evidence="14">
    <location>
        <begin position="325"/>
        <end position="365"/>
    </location>
</feature>
<evidence type="ECO:0000256" key="14">
    <source>
        <dbReference type="SAM" id="MobiDB-lite"/>
    </source>
</evidence>
<dbReference type="EC" id="2.3.2.27" evidence="4"/>
<feature type="domain" description="RING-CH-type" evidence="17">
    <location>
        <begin position="155"/>
        <end position="215"/>
    </location>
</feature>
<comment type="subcellular location">
    <subcellularLocation>
        <location evidence="2">Golgi apparatus membrane</location>
        <topology evidence="2">Multi-pass membrane protein</topology>
    </subcellularLocation>
</comment>
<evidence type="ECO:0000256" key="8">
    <source>
        <dbReference type="ARBA" id="ARBA00022771"/>
    </source>
</evidence>
<feature type="transmembrane region" description="Helical" evidence="15">
    <location>
        <begin position="274"/>
        <end position="294"/>
    </location>
</feature>
<dbReference type="OMA" id="CCGLCTP"/>
<feature type="transmembrane region" description="Helical" evidence="15">
    <location>
        <begin position="240"/>
        <end position="262"/>
    </location>
</feature>
<dbReference type="Pfam" id="PF12906">
    <property type="entry name" value="RINGv"/>
    <property type="match status" value="1"/>
</dbReference>
<dbReference type="GO" id="GO:0008270">
    <property type="term" value="F:zinc ion binding"/>
    <property type="evidence" value="ECO:0007669"/>
    <property type="project" value="UniProtKB-KW"/>
</dbReference>
<dbReference type="SUPFAM" id="SSF57850">
    <property type="entry name" value="RING/U-box"/>
    <property type="match status" value="1"/>
</dbReference>